<dbReference type="Pfam" id="PF08447">
    <property type="entry name" value="PAS_3"/>
    <property type="match status" value="1"/>
</dbReference>
<dbReference type="InterPro" id="IPR011006">
    <property type="entry name" value="CheY-like_superfamily"/>
</dbReference>
<dbReference type="SUPFAM" id="SSF55874">
    <property type="entry name" value="ATPase domain of HSP90 chaperone/DNA topoisomerase II/histidine kinase"/>
    <property type="match status" value="1"/>
</dbReference>
<dbReference type="Pfam" id="PF02518">
    <property type="entry name" value="HATPase_c"/>
    <property type="match status" value="1"/>
</dbReference>
<evidence type="ECO:0000256" key="9">
    <source>
        <dbReference type="PROSITE-ProRule" id="PRU00169"/>
    </source>
</evidence>
<evidence type="ECO:0000256" key="4">
    <source>
        <dbReference type="ARBA" id="ARBA00022679"/>
    </source>
</evidence>
<evidence type="ECO:0000313" key="15">
    <source>
        <dbReference type="Proteomes" id="UP000315995"/>
    </source>
</evidence>
<dbReference type="GO" id="GO:0005524">
    <property type="term" value="F:ATP binding"/>
    <property type="evidence" value="ECO:0007669"/>
    <property type="project" value="UniProtKB-KW"/>
</dbReference>
<evidence type="ECO:0000256" key="2">
    <source>
        <dbReference type="ARBA" id="ARBA00012438"/>
    </source>
</evidence>
<dbReference type="RefSeq" id="WP_141197310.1">
    <property type="nucleotide sequence ID" value="NZ_CP041186.1"/>
</dbReference>
<dbReference type="EMBL" id="CP041186">
    <property type="protein sequence ID" value="QDG50818.1"/>
    <property type="molecule type" value="Genomic_DNA"/>
</dbReference>
<dbReference type="InterPro" id="IPR036097">
    <property type="entry name" value="HisK_dim/P_sf"/>
</dbReference>
<evidence type="ECO:0000259" key="13">
    <source>
        <dbReference type="PROSITE" id="PS50112"/>
    </source>
</evidence>
<organism evidence="14 15">
    <name type="scientific">Persicimonas caeni</name>
    <dbReference type="NCBI Taxonomy" id="2292766"/>
    <lineage>
        <taxon>Bacteria</taxon>
        <taxon>Deltaproteobacteria</taxon>
        <taxon>Bradymonadales</taxon>
        <taxon>Bradymonadaceae</taxon>
        <taxon>Persicimonas</taxon>
    </lineage>
</organism>
<dbReference type="EC" id="2.7.13.3" evidence="2"/>
<keyword evidence="8" id="KW-0902">Two-component regulatory system</keyword>
<dbReference type="PANTHER" id="PTHR43065">
    <property type="entry name" value="SENSOR HISTIDINE KINASE"/>
    <property type="match status" value="1"/>
</dbReference>
<keyword evidence="7" id="KW-0067">ATP-binding</keyword>
<feature type="coiled-coil region" evidence="10">
    <location>
        <begin position="14"/>
        <end position="48"/>
    </location>
</feature>
<dbReference type="InterPro" id="IPR005467">
    <property type="entry name" value="His_kinase_dom"/>
</dbReference>
<dbReference type="InterPro" id="IPR013656">
    <property type="entry name" value="PAS_4"/>
</dbReference>
<dbReference type="Gene3D" id="3.40.50.2300">
    <property type="match status" value="1"/>
</dbReference>
<evidence type="ECO:0000256" key="10">
    <source>
        <dbReference type="SAM" id="Coils"/>
    </source>
</evidence>
<evidence type="ECO:0000256" key="8">
    <source>
        <dbReference type="ARBA" id="ARBA00023012"/>
    </source>
</evidence>
<evidence type="ECO:0000256" key="5">
    <source>
        <dbReference type="ARBA" id="ARBA00022741"/>
    </source>
</evidence>
<dbReference type="InterPro" id="IPR000014">
    <property type="entry name" value="PAS"/>
</dbReference>
<dbReference type="Pfam" id="PF00072">
    <property type="entry name" value="Response_reg"/>
    <property type="match status" value="1"/>
</dbReference>
<dbReference type="InterPro" id="IPR035965">
    <property type="entry name" value="PAS-like_dom_sf"/>
</dbReference>
<protein>
    <recommendedName>
        <fullName evidence="2">histidine kinase</fullName>
        <ecNumber evidence="2">2.7.13.3</ecNumber>
    </recommendedName>
</protein>
<gene>
    <name evidence="14" type="ORF">FIV42_08760</name>
</gene>
<evidence type="ECO:0000256" key="1">
    <source>
        <dbReference type="ARBA" id="ARBA00000085"/>
    </source>
</evidence>
<dbReference type="Gene3D" id="3.30.565.10">
    <property type="entry name" value="Histidine kinase-like ATPase, C-terminal domain"/>
    <property type="match status" value="1"/>
</dbReference>
<keyword evidence="10" id="KW-0175">Coiled coil</keyword>
<dbReference type="InterPro" id="IPR003661">
    <property type="entry name" value="HisK_dim/P_dom"/>
</dbReference>
<dbReference type="CDD" id="cd00130">
    <property type="entry name" value="PAS"/>
    <property type="match status" value="2"/>
</dbReference>
<sequence>MQDESQNRSLPLEHEEQLQRLRDSLRRIDRAENQLARQRSEIRAFSAVLDRFTAHIPDVLWIFTQDLSETIYASPGLENIWEISREELLENPAAWSEHVHPDERQELLDAFSQMPADGSRSFNFRFVDDDGEVRKWLRASAFLVENRDGPDFVAGLTSDVTEEVLEQRRLARRATLYEQRHKAAGQELTNAQLKYNLLFENSNDGIVIFDLDGHIIDCNSRAVELFARPYEEICGTHWPAFVHPRDLNVAYENWEKRLRGEAVIFEMTLVDGEGNESFVEVSSSQVDLGDSRVVQAIVRDHTEQRRAKRELDATRQQLWRAQKMESLGRLAGSIAHDFNNLLSVISSCSSFLLEDLDADDPRRDDALDIREAAEQSAALTRQLLAFSRQQVLESRVVHLDSVLSRTGKLCRRVIDAPIDLDIQLDAGDLEVFVDSGQLEQVIMNLVLNARDAVEGGGRIEIHTRHETLGAGVSGSRPAGGYGVISIRDDGVGIEPDDIERIFEPFYTTKEDGKGTGLGLATVHGIVTQSGGYVDVDSTPGKGSAFTIWLPEATEDQRDLEFSELEGAQARSEQRATILLVDDNALVRRSLVRGLERGGYRTLTAANGREALDMWRRHDSQIAAVVSDVIMPAMDGLELLDTLKEQAPEMPVFLLTGYAEGRGLGPSSRQADEILRKPISPAKLCDALSAHLAADAGEGWAPVA</sequence>
<dbReference type="Pfam" id="PF08448">
    <property type="entry name" value="PAS_4"/>
    <property type="match status" value="1"/>
</dbReference>
<feature type="domain" description="Response regulatory" evidence="12">
    <location>
        <begin position="576"/>
        <end position="691"/>
    </location>
</feature>
<dbReference type="SMART" id="SM00448">
    <property type="entry name" value="REC"/>
    <property type="match status" value="1"/>
</dbReference>
<evidence type="ECO:0000259" key="11">
    <source>
        <dbReference type="PROSITE" id="PS50109"/>
    </source>
</evidence>
<dbReference type="InterPro" id="IPR003594">
    <property type="entry name" value="HATPase_dom"/>
</dbReference>
<feature type="domain" description="Histidine kinase" evidence="11">
    <location>
        <begin position="333"/>
        <end position="553"/>
    </location>
</feature>
<dbReference type="PROSITE" id="PS50109">
    <property type="entry name" value="HIS_KIN"/>
    <property type="match status" value="1"/>
</dbReference>
<keyword evidence="3 9" id="KW-0597">Phosphoprotein</keyword>
<dbReference type="PROSITE" id="PS50112">
    <property type="entry name" value="PAS"/>
    <property type="match status" value="1"/>
</dbReference>
<dbReference type="NCBIfam" id="TIGR00229">
    <property type="entry name" value="sensory_box"/>
    <property type="match status" value="1"/>
</dbReference>
<dbReference type="PROSITE" id="PS50110">
    <property type="entry name" value="RESPONSE_REGULATORY"/>
    <property type="match status" value="1"/>
</dbReference>
<dbReference type="PRINTS" id="PR00344">
    <property type="entry name" value="BCTRLSENSOR"/>
</dbReference>
<evidence type="ECO:0000256" key="3">
    <source>
        <dbReference type="ARBA" id="ARBA00022553"/>
    </source>
</evidence>
<dbReference type="PANTHER" id="PTHR43065:SF46">
    <property type="entry name" value="C4-DICARBOXYLATE TRANSPORT SENSOR PROTEIN DCTB"/>
    <property type="match status" value="1"/>
</dbReference>
<dbReference type="GO" id="GO:0000155">
    <property type="term" value="F:phosphorelay sensor kinase activity"/>
    <property type="evidence" value="ECO:0007669"/>
    <property type="project" value="InterPro"/>
</dbReference>
<feature type="domain" description="PAS" evidence="13">
    <location>
        <begin position="191"/>
        <end position="261"/>
    </location>
</feature>
<dbReference type="SMART" id="SM00387">
    <property type="entry name" value="HATPase_c"/>
    <property type="match status" value="1"/>
</dbReference>
<keyword evidence="6" id="KW-0418">Kinase</keyword>
<comment type="catalytic activity">
    <reaction evidence="1">
        <text>ATP + protein L-histidine = ADP + protein N-phospho-L-histidine.</text>
        <dbReference type="EC" id="2.7.13.3"/>
    </reaction>
</comment>
<dbReference type="SMART" id="SM00091">
    <property type="entry name" value="PAS"/>
    <property type="match status" value="2"/>
</dbReference>
<dbReference type="AlphaFoldDB" id="A0A4Y6PR69"/>
<keyword evidence="5" id="KW-0547">Nucleotide-binding</keyword>
<dbReference type="SUPFAM" id="SSF52172">
    <property type="entry name" value="CheY-like"/>
    <property type="match status" value="1"/>
</dbReference>
<evidence type="ECO:0000313" key="14">
    <source>
        <dbReference type="EMBL" id="QDG50818.1"/>
    </source>
</evidence>
<dbReference type="Gene3D" id="3.30.450.20">
    <property type="entry name" value="PAS domain"/>
    <property type="match status" value="2"/>
</dbReference>
<dbReference type="InterPro" id="IPR004358">
    <property type="entry name" value="Sig_transdc_His_kin-like_C"/>
</dbReference>
<dbReference type="Proteomes" id="UP000315995">
    <property type="component" value="Chromosome"/>
</dbReference>
<dbReference type="SMART" id="SM00388">
    <property type="entry name" value="HisKA"/>
    <property type="match status" value="1"/>
</dbReference>
<dbReference type="CDD" id="cd00082">
    <property type="entry name" value="HisKA"/>
    <property type="match status" value="1"/>
</dbReference>
<dbReference type="InterPro" id="IPR013655">
    <property type="entry name" value="PAS_fold_3"/>
</dbReference>
<proteinExistence type="predicted"/>
<keyword evidence="15" id="KW-1185">Reference proteome</keyword>
<dbReference type="InterPro" id="IPR001789">
    <property type="entry name" value="Sig_transdc_resp-reg_receiver"/>
</dbReference>
<dbReference type="InterPro" id="IPR036890">
    <property type="entry name" value="HATPase_C_sf"/>
</dbReference>
<evidence type="ECO:0000259" key="12">
    <source>
        <dbReference type="PROSITE" id="PS50110"/>
    </source>
</evidence>
<dbReference type="Gene3D" id="1.10.287.130">
    <property type="match status" value="1"/>
</dbReference>
<accession>A0A4Y6PR69</accession>
<dbReference type="SUPFAM" id="SSF55785">
    <property type="entry name" value="PYP-like sensor domain (PAS domain)"/>
    <property type="match status" value="2"/>
</dbReference>
<reference evidence="14 15" key="1">
    <citation type="submission" date="2019-06" db="EMBL/GenBank/DDBJ databases">
        <title>Persicimonas caeni gen. nov., sp. nov., a predatory bacterium isolated from solar saltern.</title>
        <authorList>
            <person name="Wang S."/>
        </authorList>
    </citation>
    <scope>NUCLEOTIDE SEQUENCE [LARGE SCALE GENOMIC DNA]</scope>
    <source>
        <strain evidence="14 15">YN101</strain>
    </source>
</reference>
<evidence type="ECO:0000256" key="7">
    <source>
        <dbReference type="ARBA" id="ARBA00022840"/>
    </source>
</evidence>
<keyword evidence="4" id="KW-0808">Transferase</keyword>
<accession>A0A5B8Y8R4</accession>
<dbReference type="SUPFAM" id="SSF47384">
    <property type="entry name" value="Homodimeric domain of signal transducing histidine kinase"/>
    <property type="match status" value="1"/>
</dbReference>
<dbReference type="OrthoDB" id="9813024at2"/>
<feature type="modified residue" description="4-aspartylphosphate" evidence="9">
    <location>
        <position position="627"/>
    </location>
</feature>
<dbReference type="CDD" id="cd00156">
    <property type="entry name" value="REC"/>
    <property type="match status" value="1"/>
</dbReference>
<evidence type="ECO:0000256" key="6">
    <source>
        <dbReference type="ARBA" id="ARBA00022777"/>
    </source>
</evidence>
<name>A0A4Y6PR69_PERCE</name>